<organism evidence="1 2">
    <name type="scientific">Irpex rosettiformis</name>
    <dbReference type="NCBI Taxonomy" id="378272"/>
    <lineage>
        <taxon>Eukaryota</taxon>
        <taxon>Fungi</taxon>
        <taxon>Dikarya</taxon>
        <taxon>Basidiomycota</taxon>
        <taxon>Agaricomycotina</taxon>
        <taxon>Agaricomycetes</taxon>
        <taxon>Polyporales</taxon>
        <taxon>Irpicaceae</taxon>
        <taxon>Irpex</taxon>
    </lineage>
</organism>
<dbReference type="EMBL" id="MU274902">
    <property type="protein sequence ID" value="KAI0093216.1"/>
    <property type="molecule type" value="Genomic_DNA"/>
</dbReference>
<evidence type="ECO:0000313" key="2">
    <source>
        <dbReference type="Proteomes" id="UP001055072"/>
    </source>
</evidence>
<proteinExistence type="predicted"/>
<evidence type="ECO:0000313" key="1">
    <source>
        <dbReference type="EMBL" id="KAI0093216.1"/>
    </source>
</evidence>
<dbReference type="Proteomes" id="UP001055072">
    <property type="component" value="Unassembled WGS sequence"/>
</dbReference>
<keyword evidence="2" id="KW-1185">Reference proteome</keyword>
<accession>A0ACB8UG16</accession>
<sequence length="284" mass="31884">MPAQRSLSTRHLTRHSLRQPLSAQHASKASPHEVIELSSDDEAPPPVSRKSSIPPRATRAKGKAKKTPVSSSSSAHNTLANLQKQMEELQRENATLKAKVASTSSHAKSSSSDSSQKATAELATAKALISDLDESTCCEVCYCRMFSPYILACGHAFCRACLTDWFSTTLIQHMITHPEYTPHPTSLGHYMHYLRQPGLQPPQRRQAEEQLKREYDRIRKPCYTCPKCRDEVEYAPIGCFVLKSVARAVAKWNKEGGQEKDFEKENERTVWDGFFPKMPKLPKS</sequence>
<protein>
    <submittedName>
        <fullName evidence="1">Uncharacterized protein</fullName>
    </submittedName>
</protein>
<name>A0ACB8UG16_9APHY</name>
<reference evidence="1" key="1">
    <citation type="journal article" date="2021" name="Environ. Microbiol.">
        <title>Gene family expansions and transcriptome signatures uncover fungal adaptations to wood decay.</title>
        <authorList>
            <person name="Hage H."/>
            <person name="Miyauchi S."/>
            <person name="Viragh M."/>
            <person name="Drula E."/>
            <person name="Min B."/>
            <person name="Chaduli D."/>
            <person name="Navarro D."/>
            <person name="Favel A."/>
            <person name="Norest M."/>
            <person name="Lesage-Meessen L."/>
            <person name="Balint B."/>
            <person name="Merenyi Z."/>
            <person name="de Eugenio L."/>
            <person name="Morin E."/>
            <person name="Martinez A.T."/>
            <person name="Baldrian P."/>
            <person name="Stursova M."/>
            <person name="Martinez M.J."/>
            <person name="Novotny C."/>
            <person name="Magnuson J.K."/>
            <person name="Spatafora J.W."/>
            <person name="Maurice S."/>
            <person name="Pangilinan J."/>
            <person name="Andreopoulos W."/>
            <person name="LaButti K."/>
            <person name="Hundley H."/>
            <person name="Na H."/>
            <person name="Kuo A."/>
            <person name="Barry K."/>
            <person name="Lipzen A."/>
            <person name="Henrissat B."/>
            <person name="Riley R."/>
            <person name="Ahrendt S."/>
            <person name="Nagy L.G."/>
            <person name="Grigoriev I.V."/>
            <person name="Martin F."/>
            <person name="Rosso M.N."/>
        </authorList>
    </citation>
    <scope>NUCLEOTIDE SEQUENCE</scope>
    <source>
        <strain evidence="1">CBS 384.51</strain>
    </source>
</reference>
<comment type="caution">
    <text evidence="1">The sequence shown here is derived from an EMBL/GenBank/DDBJ whole genome shotgun (WGS) entry which is preliminary data.</text>
</comment>
<gene>
    <name evidence="1" type="ORF">BDY19DRAFT_922702</name>
</gene>